<keyword evidence="6" id="KW-1015">Disulfide bond</keyword>
<dbReference type="InterPro" id="IPR003782">
    <property type="entry name" value="SCO1/SenC"/>
</dbReference>
<dbReference type="InterPro" id="IPR013766">
    <property type="entry name" value="Thioredoxin_domain"/>
</dbReference>
<protein>
    <recommendedName>
        <fullName evidence="9">Thioredoxin domain-containing protein</fullName>
    </recommendedName>
</protein>
<keyword evidence="8" id="KW-0472">Membrane</keyword>
<gene>
    <name evidence="10" type="ORF">GCM10023171_28340</name>
</gene>
<dbReference type="InterPro" id="IPR036249">
    <property type="entry name" value="Thioredoxin-like_sf"/>
</dbReference>
<name>A0ABP8PN48_9MICO</name>
<evidence type="ECO:0000256" key="3">
    <source>
        <dbReference type="ARBA" id="ARBA00022748"/>
    </source>
</evidence>
<comment type="similarity">
    <text evidence="2">Belongs to the SCO1/2 family.</text>
</comment>
<dbReference type="SUPFAM" id="SSF52833">
    <property type="entry name" value="Thioredoxin-like"/>
    <property type="match status" value="2"/>
</dbReference>
<dbReference type="EMBL" id="BAABGP010000018">
    <property type="protein sequence ID" value="GAA4488619.1"/>
    <property type="molecule type" value="Genomic_DNA"/>
</dbReference>
<dbReference type="InterPro" id="IPR050553">
    <property type="entry name" value="Thioredoxin_ResA/DsbE_sf"/>
</dbReference>
<keyword evidence="3" id="KW-0201">Cytochrome c-type biogenesis</keyword>
<keyword evidence="11" id="KW-1185">Reference proteome</keyword>
<keyword evidence="5" id="KW-0186">Copper</keyword>
<evidence type="ECO:0000313" key="10">
    <source>
        <dbReference type="EMBL" id="GAA4488619.1"/>
    </source>
</evidence>
<evidence type="ECO:0000256" key="7">
    <source>
        <dbReference type="ARBA" id="ARBA00023284"/>
    </source>
</evidence>
<dbReference type="RefSeq" id="WP_345187998.1">
    <property type="nucleotide sequence ID" value="NZ_BAABGP010000018.1"/>
</dbReference>
<reference evidence="11" key="1">
    <citation type="journal article" date="2019" name="Int. J. Syst. Evol. Microbiol.">
        <title>The Global Catalogue of Microorganisms (GCM) 10K type strain sequencing project: providing services to taxonomists for standard genome sequencing and annotation.</title>
        <authorList>
            <consortium name="The Broad Institute Genomics Platform"/>
            <consortium name="The Broad Institute Genome Sequencing Center for Infectious Disease"/>
            <person name="Wu L."/>
            <person name="Ma J."/>
        </authorList>
    </citation>
    <scope>NUCLEOTIDE SEQUENCE [LARGE SCALE GENOMIC DNA]</scope>
    <source>
        <strain evidence="11">JCM 17839</strain>
    </source>
</reference>
<evidence type="ECO:0000256" key="8">
    <source>
        <dbReference type="SAM" id="Phobius"/>
    </source>
</evidence>
<evidence type="ECO:0000256" key="5">
    <source>
        <dbReference type="ARBA" id="ARBA00023008"/>
    </source>
</evidence>
<dbReference type="Pfam" id="PF02630">
    <property type="entry name" value="SCO1-SenC"/>
    <property type="match status" value="1"/>
</dbReference>
<sequence length="403" mass="42677">MASPNEHERTPGVRGWVVLWILSGLLIVTVVLLVAASTGWSQPTPATPAQSLPKGLNQQTADLLGVTPGPTDPATAPRYRLTDQNGRAFDERGLRGRAVVLTFNDDRCADQCAMLATDIIAADRDLPPSERSDIAFVSINANPYYPKPSDVKNWSDQHGLGSLPNWYFLTGTPARLADAAKAYDVPIQLDPATRSVAHGSQIFIIDPTGHIVQHAAFGVESADTDPFGHGLAVLANDALPASQQGHVAGVDLKVAIPGGTEIGDTPDPVTGPAVTGTLTTSATTRGLFTVLDFWSSTCTACNIQLPDDQTEADKLGGAVAFLGIDVADDPATGQAAVTTNRIRFPILRDPRGTQSARFRVSELPYTIILSPTGKVLVRHPGLFTAEELDYTLHSLNPALLDAG</sequence>
<evidence type="ECO:0000256" key="1">
    <source>
        <dbReference type="ARBA" id="ARBA00004196"/>
    </source>
</evidence>
<dbReference type="CDD" id="cd02968">
    <property type="entry name" value="SCO"/>
    <property type="match status" value="1"/>
</dbReference>
<dbReference type="PANTHER" id="PTHR42852:SF6">
    <property type="entry name" value="THIOL:DISULFIDE INTERCHANGE PROTEIN DSBE"/>
    <property type="match status" value="1"/>
</dbReference>
<evidence type="ECO:0000256" key="4">
    <source>
        <dbReference type="ARBA" id="ARBA00022968"/>
    </source>
</evidence>
<dbReference type="Gene3D" id="3.40.30.10">
    <property type="entry name" value="Glutaredoxin"/>
    <property type="match status" value="2"/>
</dbReference>
<comment type="caution">
    <text evidence="10">The sequence shown here is derived from an EMBL/GenBank/DDBJ whole genome shotgun (WGS) entry which is preliminary data.</text>
</comment>
<dbReference type="CDD" id="cd02966">
    <property type="entry name" value="TlpA_like_family"/>
    <property type="match status" value="1"/>
</dbReference>
<feature type="transmembrane region" description="Helical" evidence="8">
    <location>
        <begin position="16"/>
        <end position="40"/>
    </location>
</feature>
<comment type="subcellular location">
    <subcellularLocation>
        <location evidence="1">Cell envelope</location>
    </subcellularLocation>
</comment>
<organism evidence="10 11">
    <name type="scientific">Microbacterium panaciterrae</name>
    <dbReference type="NCBI Taxonomy" id="985759"/>
    <lineage>
        <taxon>Bacteria</taxon>
        <taxon>Bacillati</taxon>
        <taxon>Actinomycetota</taxon>
        <taxon>Actinomycetes</taxon>
        <taxon>Micrococcales</taxon>
        <taxon>Microbacteriaceae</taxon>
        <taxon>Microbacterium</taxon>
    </lineage>
</organism>
<accession>A0ABP8PN48</accession>
<keyword evidence="7" id="KW-0676">Redox-active center</keyword>
<dbReference type="PROSITE" id="PS51352">
    <property type="entry name" value="THIOREDOXIN_2"/>
    <property type="match status" value="1"/>
</dbReference>
<dbReference type="InterPro" id="IPR000866">
    <property type="entry name" value="AhpC/TSA"/>
</dbReference>
<keyword evidence="8" id="KW-1133">Transmembrane helix</keyword>
<dbReference type="Proteomes" id="UP001500731">
    <property type="component" value="Unassembled WGS sequence"/>
</dbReference>
<evidence type="ECO:0000313" key="11">
    <source>
        <dbReference type="Proteomes" id="UP001500731"/>
    </source>
</evidence>
<keyword evidence="8" id="KW-0812">Transmembrane</keyword>
<proteinExistence type="inferred from homology"/>
<dbReference type="PANTHER" id="PTHR42852">
    <property type="entry name" value="THIOL:DISULFIDE INTERCHANGE PROTEIN DSBE"/>
    <property type="match status" value="1"/>
</dbReference>
<feature type="domain" description="Thioredoxin" evidence="9">
    <location>
        <begin position="260"/>
        <end position="397"/>
    </location>
</feature>
<evidence type="ECO:0000256" key="6">
    <source>
        <dbReference type="ARBA" id="ARBA00023157"/>
    </source>
</evidence>
<evidence type="ECO:0000256" key="2">
    <source>
        <dbReference type="ARBA" id="ARBA00010996"/>
    </source>
</evidence>
<evidence type="ECO:0000259" key="9">
    <source>
        <dbReference type="PROSITE" id="PS51352"/>
    </source>
</evidence>
<keyword evidence="4" id="KW-0735">Signal-anchor</keyword>
<dbReference type="Pfam" id="PF00578">
    <property type="entry name" value="AhpC-TSA"/>
    <property type="match status" value="1"/>
</dbReference>